<dbReference type="Proteomes" id="UP000011721">
    <property type="component" value="Chromosome"/>
</dbReference>
<dbReference type="KEGG" id="dsf:UWK_02752"/>
<reference evidence="3" key="1">
    <citation type="journal article" date="2013" name="Stand. Genomic Sci.">
        <title>Complete genome sequence of Desulfocapsa sulfexigens, a marine deltaproteobacterium specialized in disproportionating inorganic sulfur compounds.</title>
        <authorList>
            <person name="Finster K.W."/>
            <person name="Kjeldsen K.U."/>
            <person name="Kube M."/>
            <person name="Reinhardt R."/>
            <person name="Mussmann M."/>
            <person name="Amann R."/>
            <person name="Schreiber L."/>
        </authorList>
    </citation>
    <scope>NUCLEOTIDE SEQUENCE [LARGE SCALE GENOMIC DNA]</scope>
    <source>
        <strain evidence="3">DSM 10523 / SB164P1</strain>
    </source>
</reference>
<evidence type="ECO:0000256" key="1">
    <source>
        <dbReference type="SAM" id="SignalP"/>
    </source>
</evidence>
<gene>
    <name evidence="2" type="ordered locus">UWK_02752</name>
</gene>
<feature type="signal peptide" evidence="1">
    <location>
        <begin position="1"/>
        <end position="19"/>
    </location>
</feature>
<dbReference type="RefSeq" id="WP_015404973.1">
    <property type="nucleotide sequence ID" value="NC_020304.1"/>
</dbReference>
<organism evidence="2 3">
    <name type="scientific">Desulfocapsa sulfexigens (strain DSM 10523 / SB164P1)</name>
    <dbReference type="NCBI Taxonomy" id="1167006"/>
    <lineage>
        <taxon>Bacteria</taxon>
        <taxon>Pseudomonadati</taxon>
        <taxon>Thermodesulfobacteriota</taxon>
        <taxon>Desulfobulbia</taxon>
        <taxon>Desulfobulbales</taxon>
        <taxon>Desulfocapsaceae</taxon>
        <taxon>Desulfocapsa</taxon>
    </lineage>
</organism>
<proteinExistence type="predicted"/>
<evidence type="ECO:0000313" key="3">
    <source>
        <dbReference type="Proteomes" id="UP000011721"/>
    </source>
</evidence>
<accession>M1PCD9</accession>
<dbReference type="HOGENOM" id="CLU_2245630_0_0_7"/>
<sequence length="104" mass="11385">MKRCTVLKGGLAAISLVGAAGSTTLLQKVFAGRFSLPLLIQPVIAANASRSRIGECFSTPLPIPPLLKYLDNTLYSTRFSMNMQQEKVKFFRDKPTDTMGYNGN</sequence>
<keyword evidence="1" id="KW-0732">Signal</keyword>
<dbReference type="EMBL" id="CP003985">
    <property type="protein sequence ID" value="AGF79287.1"/>
    <property type="molecule type" value="Genomic_DNA"/>
</dbReference>
<evidence type="ECO:0000313" key="2">
    <source>
        <dbReference type="EMBL" id="AGF79287.1"/>
    </source>
</evidence>
<dbReference type="AlphaFoldDB" id="M1PCD9"/>
<keyword evidence="3" id="KW-1185">Reference proteome</keyword>
<dbReference type="STRING" id="1167006.UWK_02752"/>
<name>M1PCD9_DESSD</name>
<feature type="chain" id="PRO_5004016341" evidence="1">
    <location>
        <begin position="20"/>
        <end position="104"/>
    </location>
</feature>
<protein>
    <submittedName>
        <fullName evidence="2">Uncharacterized protein</fullName>
    </submittedName>
</protein>